<protein>
    <recommendedName>
        <fullName evidence="3">Dynein heavy chain tail domain-containing protein</fullName>
    </recommendedName>
</protein>
<dbReference type="Proteomes" id="UP001498421">
    <property type="component" value="Unassembled WGS sequence"/>
</dbReference>
<sequence length="231" mass="27522">MVTRLVEPKLTRAWDKMELKDQTMAAWQINVVHPLILRLDGYHVELKILKQKLMDDQANQAVRKFAVNDLMDRWKAFSYLLEVAAQGFEQCLQQHTREDTEQELLLKARQINLVTKKLSSATLSFDWPPSQLEFRDVVEKLRRSTQVLQAKAERIFTNMKRLVRYTLPRNLLWIRKGIEIAKTEYSAIEEGEVSMSEMNESRDYLWAMLNEWELRRRFFEGRDHRTRHGDV</sequence>
<dbReference type="EMBL" id="JAZAVK010000019">
    <property type="protein sequence ID" value="KAK7430420.1"/>
    <property type="molecule type" value="Genomic_DNA"/>
</dbReference>
<accession>A0ABR1IAC7</accession>
<evidence type="ECO:0008006" key="3">
    <source>
        <dbReference type="Google" id="ProtNLM"/>
    </source>
</evidence>
<keyword evidence="2" id="KW-1185">Reference proteome</keyword>
<proteinExistence type="predicted"/>
<gene>
    <name evidence="1" type="ORF">QQZ08_002939</name>
</gene>
<comment type="caution">
    <text evidence="1">The sequence shown here is derived from an EMBL/GenBank/DDBJ whole genome shotgun (WGS) entry which is preliminary data.</text>
</comment>
<organism evidence="1 2">
    <name type="scientific">Neonectria magnoliae</name>
    <dbReference type="NCBI Taxonomy" id="2732573"/>
    <lineage>
        <taxon>Eukaryota</taxon>
        <taxon>Fungi</taxon>
        <taxon>Dikarya</taxon>
        <taxon>Ascomycota</taxon>
        <taxon>Pezizomycotina</taxon>
        <taxon>Sordariomycetes</taxon>
        <taxon>Hypocreomycetidae</taxon>
        <taxon>Hypocreales</taxon>
        <taxon>Nectriaceae</taxon>
        <taxon>Neonectria</taxon>
    </lineage>
</organism>
<evidence type="ECO:0000313" key="2">
    <source>
        <dbReference type="Proteomes" id="UP001498421"/>
    </source>
</evidence>
<evidence type="ECO:0000313" key="1">
    <source>
        <dbReference type="EMBL" id="KAK7430420.1"/>
    </source>
</evidence>
<name>A0ABR1IAC7_9HYPO</name>
<reference evidence="1 2" key="1">
    <citation type="journal article" date="2025" name="Microbiol. Resour. Announc.">
        <title>Draft genome sequences for Neonectria magnoliae and Neonectria punicea, canker pathogens of Liriodendron tulipifera and Acer saccharum in West Virginia.</title>
        <authorList>
            <person name="Petronek H.M."/>
            <person name="Kasson M.T."/>
            <person name="Metheny A.M."/>
            <person name="Stauder C.M."/>
            <person name="Lovett B."/>
            <person name="Lynch S.C."/>
            <person name="Garnas J.R."/>
            <person name="Kasson L.R."/>
            <person name="Stajich J.E."/>
        </authorList>
    </citation>
    <scope>NUCLEOTIDE SEQUENCE [LARGE SCALE GENOMIC DNA]</scope>
    <source>
        <strain evidence="1 2">NRRL 64651</strain>
    </source>
</reference>